<dbReference type="Pfam" id="PF08240">
    <property type="entry name" value="ADH_N"/>
    <property type="match status" value="1"/>
</dbReference>
<dbReference type="GO" id="GO:0032440">
    <property type="term" value="F:2-alkenal reductase [NAD(P)H] activity"/>
    <property type="evidence" value="ECO:0007669"/>
    <property type="project" value="EnsemblFungi"/>
</dbReference>
<dbReference type="InterPro" id="IPR047618">
    <property type="entry name" value="QOR-like"/>
</dbReference>
<dbReference type="EMBL" id="KV454001">
    <property type="protein sequence ID" value="ODQ49004.1"/>
    <property type="molecule type" value="Genomic_DNA"/>
</dbReference>
<dbReference type="InterPro" id="IPR020843">
    <property type="entry name" value="ER"/>
</dbReference>
<gene>
    <name evidence="6" type="ORF">PICMEDRAFT_14508</name>
</gene>
<dbReference type="SUPFAM" id="SSF50129">
    <property type="entry name" value="GroES-like"/>
    <property type="match status" value="1"/>
</dbReference>
<evidence type="ECO:0000256" key="3">
    <source>
        <dbReference type="ARBA" id="ARBA00043088"/>
    </source>
</evidence>
<dbReference type="SMART" id="SM00829">
    <property type="entry name" value="PKS_ER"/>
    <property type="match status" value="1"/>
</dbReference>
<dbReference type="InterPro" id="IPR013154">
    <property type="entry name" value="ADH-like_N"/>
</dbReference>
<evidence type="ECO:0000256" key="1">
    <source>
        <dbReference type="ARBA" id="ARBA00022857"/>
    </source>
</evidence>
<dbReference type="PANTHER" id="PTHR48106">
    <property type="entry name" value="QUINONE OXIDOREDUCTASE PIG3-RELATED"/>
    <property type="match status" value="1"/>
</dbReference>
<sequence length="343" mass="37825">MSSTFSIPDKQAVIYYERNGGPEVLKYSTEFAVPSDLSATDILIKNKYTGINFIEVYFRNGIYPADFPYIPGREASGEVVAVGDKVTNFKVGDKVAYLGHKNFAQFTKFDSTQSTILNLGQNATSKQLKLYAASLLQGLTALTFINEAYAVKENDYILVTAAAGGVGLILDQLIGNVKKAHVIAVASTDEKLAKAKQNGAEFLLNSSELSNDQLAEKILEITNGKGVEAIFDSIGKDTFDLDLKVIRRKGTLISYGNSSGAVPPFIINKLSSKNVKLLRPQLYGYVAERPEFEHYTKELFDLINSKKLNIDIHKVYQLKDYPTATKELEGRKTTGKLLLEIPN</sequence>
<dbReference type="OrthoDB" id="48317at2759"/>
<dbReference type="GeneID" id="30177094"/>
<dbReference type="InterPro" id="IPR011032">
    <property type="entry name" value="GroES-like_sf"/>
</dbReference>
<dbReference type="SUPFAM" id="SSF51735">
    <property type="entry name" value="NAD(P)-binding Rossmann-fold domains"/>
    <property type="match status" value="1"/>
</dbReference>
<evidence type="ECO:0000256" key="2">
    <source>
        <dbReference type="ARBA" id="ARBA00023002"/>
    </source>
</evidence>
<evidence type="ECO:0000313" key="7">
    <source>
        <dbReference type="Proteomes" id="UP000094455"/>
    </source>
</evidence>
<keyword evidence="2" id="KW-0560">Oxidoreductase</keyword>
<dbReference type="FunFam" id="3.40.50.720:FF:000053">
    <property type="entry name" value="Quinone oxidoreductase 1"/>
    <property type="match status" value="1"/>
</dbReference>
<protein>
    <recommendedName>
        <fullName evidence="4">Probable quinone oxidoreductase</fullName>
    </recommendedName>
    <alternativeName>
        <fullName evidence="3">NADPH:quinone reductase</fullName>
    </alternativeName>
</protein>
<dbReference type="InterPro" id="IPR013149">
    <property type="entry name" value="ADH-like_C"/>
</dbReference>
<evidence type="ECO:0000259" key="5">
    <source>
        <dbReference type="SMART" id="SM00829"/>
    </source>
</evidence>
<evidence type="ECO:0000256" key="4">
    <source>
        <dbReference type="ARBA" id="ARBA00070796"/>
    </source>
</evidence>
<name>A0A1E3NSI0_9ASCO</name>
<feature type="domain" description="Enoyl reductase (ER)" evidence="5">
    <location>
        <begin position="20"/>
        <end position="339"/>
    </location>
</feature>
<dbReference type="STRING" id="763406.A0A1E3NSI0"/>
<dbReference type="GO" id="GO:0035925">
    <property type="term" value="F:mRNA 3'-UTR AU-rich region binding"/>
    <property type="evidence" value="ECO:0007669"/>
    <property type="project" value="EnsemblFungi"/>
</dbReference>
<dbReference type="PANTHER" id="PTHR48106:SF13">
    <property type="entry name" value="QUINONE OXIDOREDUCTASE-RELATED"/>
    <property type="match status" value="1"/>
</dbReference>
<dbReference type="CDD" id="cd05286">
    <property type="entry name" value="QOR2"/>
    <property type="match status" value="1"/>
</dbReference>
<accession>A0A1E3NSI0</accession>
<organism evidence="6 7">
    <name type="scientific">Pichia membranifaciens NRRL Y-2026</name>
    <dbReference type="NCBI Taxonomy" id="763406"/>
    <lineage>
        <taxon>Eukaryota</taxon>
        <taxon>Fungi</taxon>
        <taxon>Dikarya</taxon>
        <taxon>Ascomycota</taxon>
        <taxon>Saccharomycotina</taxon>
        <taxon>Pichiomycetes</taxon>
        <taxon>Pichiales</taxon>
        <taxon>Pichiaceae</taxon>
        <taxon>Pichia</taxon>
    </lineage>
</organism>
<dbReference type="Pfam" id="PF00107">
    <property type="entry name" value="ADH_zinc_N"/>
    <property type="match status" value="1"/>
</dbReference>
<dbReference type="GO" id="GO:0003960">
    <property type="term" value="F:quinone reductase (NADPH) activity"/>
    <property type="evidence" value="ECO:0007669"/>
    <property type="project" value="EnsemblFungi"/>
</dbReference>
<dbReference type="GO" id="GO:0070402">
    <property type="term" value="F:NADPH binding"/>
    <property type="evidence" value="ECO:0007669"/>
    <property type="project" value="TreeGrafter"/>
</dbReference>
<proteinExistence type="predicted"/>
<dbReference type="GO" id="GO:0005829">
    <property type="term" value="C:cytosol"/>
    <property type="evidence" value="ECO:0007669"/>
    <property type="project" value="TreeGrafter"/>
</dbReference>
<dbReference type="Gene3D" id="3.90.180.10">
    <property type="entry name" value="Medium-chain alcohol dehydrogenases, catalytic domain"/>
    <property type="match status" value="1"/>
</dbReference>
<dbReference type="AlphaFoldDB" id="A0A1E3NSI0"/>
<dbReference type="Gene3D" id="3.40.50.720">
    <property type="entry name" value="NAD(P)-binding Rossmann-like Domain"/>
    <property type="match status" value="1"/>
</dbReference>
<dbReference type="Proteomes" id="UP000094455">
    <property type="component" value="Unassembled WGS sequence"/>
</dbReference>
<reference evidence="6 7" key="1">
    <citation type="journal article" date="2016" name="Proc. Natl. Acad. Sci. U.S.A.">
        <title>Comparative genomics of biotechnologically important yeasts.</title>
        <authorList>
            <person name="Riley R."/>
            <person name="Haridas S."/>
            <person name="Wolfe K.H."/>
            <person name="Lopes M.R."/>
            <person name="Hittinger C.T."/>
            <person name="Goeker M."/>
            <person name="Salamov A.A."/>
            <person name="Wisecaver J.H."/>
            <person name="Long T.M."/>
            <person name="Calvey C.H."/>
            <person name="Aerts A.L."/>
            <person name="Barry K.W."/>
            <person name="Choi C."/>
            <person name="Clum A."/>
            <person name="Coughlan A.Y."/>
            <person name="Deshpande S."/>
            <person name="Douglass A.P."/>
            <person name="Hanson S.J."/>
            <person name="Klenk H.-P."/>
            <person name="LaButti K.M."/>
            <person name="Lapidus A."/>
            <person name="Lindquist E.A."/>
            <person name="Lipzen A.M."/>
            <person name="Meier-Kolthoff J.P."/>
            <person name="Ohm R.A."/>
            <person name="Otillar R.P."/>
            <person name="Pangilinan J.L."/>
            <person name="Peng Y."/>
            <person name="Rokas A."/>
            <person name="Rosa C.A."/>
            <person name="Scheuner C."/>
            <person name="Sibirny A.A."/>
            <person name="Slot J.C."/>
            <person name="Stielow J.B."/>
            <person name="Sun H."/>
            <person name="Kurtzman C.P."/>
            <person name="Blackwell M."/>
            <person name="Grigoriev I.V."/>
            <person name="Jeffries T.W."/>
        </authorList>
    </citation>
    <scope>NUCLEOTIDE SEQUENCE [LARGE SCALE GENOMIC DNA]</scope>
    <source>
        <strain evidence="6 7">NRRL Y-2026</strain>
    </source>
</reference>
<dbReference type="GO" id="GO:0034599">
    <property type="term" value="P:cellular response to oxidative stress"/>
    <property type="evidence" value="ECO:0007669"/>
    <property type="project" value="EnsemblFungi"/>
</dbReference>
<evidence type="ECO:0000313" key="6">
    <source>
        <dbReference type="EMBL" id="ODQ49004.1"/>
    </source>
</evidence>
<dbReference type="InterPro" id="IPR036291">
    <property type="entry name" value="NAD(P)-bd_dom_sf"/>
</dbReference>
<keyword evidence="7" id="KW-1185">Reference proteome</keyword>
<keyword evidence="1" id="KW-0521">NADP</keyword>
<dbReference type="RefSeq" id="XP_019020117.1">
    <property type="nucleotide sequence ID" value="XM_019160407.1"/>
</dbReference>